<dbReference type="EMBL" id="GIBP01002377">
    <property type="protein sequence ID" value="NDV31346.1"/>
    <property type="molecule type" value="Transcribed_RNA"/>
</dbReference>
<feature type="compositionally biased region" description="Pro residues" evidence="2">
    <location>
        <begin position="230"/>
        <end position="245"/>
    </location>
</feature>
<organism evidence="4">
    <name type="scientific">Arcella intermedia</name>
    <dbReference type="NCBI Taxonomy" id="1963864"/>
    <lineage>
        <taxon>Eukaryota</taxon>
        <taxon>Amoebozoa</taxon>
        <taxon>Tubulinea</taxon>
        <taxon>Elardia</taxon>
        <taxon>Arcellinida</taxon>
        <taxon>Sphaerothecina</taxon>
        <taxon>Arcellidae</taxon>
        <taxon>Arcella</taxon>
    </lineage>
</organism>
<proteinExistence type="predicted"/>
<accession>A0A6B2L317</accession>
<feature type="short sequence motif" description="FFD box" evidence="1">
    <location>
        <begin position="316"/>
        <end position="331"/>
    </location>
</feature>
<feature type="compositionally biased region" description="Basic and acidic residues" evidence="2">
    <location>
        <begin position="189"/>
        <end position="204"/>
    </location>
</feature>
<dbReference type="InterPro" id="IPR010920">
    <property type="entry name" value="LSM_dom_sf"/>
</dbReference>
<dbReference type="Gene3D" id="2.30.30.100">
    <property type="match status" value="1"/>
</dbReference>
<dbReference type="InterPro" id="IPR025761">
    <property type="entry name" value="FFD_box"/>
</dbReference>
<feature type="compositionally biased region" description="Basic and acidic residues" evidence="2">
    <location>
        <begin position="260"/>
        <end position="278"/>
    </location>
</feature>
<feature type="compositionally biased region" description="Polar residues" evidence="2">
    <location>
        <begin position="406"/>
        <end position="418"/>
    </location>
</feature>
<dbReference type="GO" id="GO:0000932">
    <property type="term" value="C:P-body"/>
    <property type="evidence" value="ECO:0007669"/>
    <property type="project" value="TreeGrafter"/>
</dbReference>
<dbReference type="GO" id="GO:0034063">
    <property type="term" value="P:stress granule assembly"/>
    <property type="evidence" value="ECO:0007669"/>
    <property type="project" value="TreeGrafter"/>
</dbReference>
<sequence>MYSVNTRESTVSLQNVRSFGTESRKTETPIPPSNKIYEYIIFRGSDISDLSVLEIPPSILHPLNSVPMTSPVPYYNPYWSHPNYTNPPLAQPTEAPLPPPPQPPSFESPPRDTREGGPEVEQDSQLPDPAEQPTAKEPKPQYARKRGGRNFRKTTGPAVWRARYPDAPPGDTPPGPPETPSPAPPEPASPREDAIPSPEQDPKPSRGGRGNGRGRRGRRGGRTNPGPSKGAPPPKRTHPGAPPKPLLLADFDVDQSTASFDKEKTMKELENEKSLKQQIRKEREQVFIAAEMIQRSTEPPSSPPDPKAGLPLDLDVAYHPSSFYDTISCETFERLYEEQTHEKKSLQKILEHQKHIDEETFGKFSQRPNFNYRHHYHHQQHPNNQQNQHRKGPVRRNYTVAAVGNNHQQQGTSQSNQRANGNVNGNTGGNVASAAQKKAQKVFRPVQRDQDSKTGSGNK</sequence>
<dbReference type="InterPro" id="IPR025609">
    <property type="entry name" value="Lsm14-like_N"/>
</dbReference>
<feature type="compositionally biased region" description="Basic residues" evidence="2">
    <location>
        <begin position="142"/>
        <end position="152"/>
    </location>
</feature>
<feature type="compositionally biased region" description="Low complexity" evidence="2">
    <location>
        <begin position="419"/>
        <end position="437"/>
    </location>
</feature>
<reference evidence="4" key="1">
    <citation type="journal article" date="2020" name="J. Eukaryot. Microbiol.">
        <title>De novo Sequencing, Assembly and Annotation of the Transcriptome for the Free-Living Testate Amoeba Arcella intermedia.</title>
        <authorList>
            <person name="Ribeiro G.M."/>
            <person name="Porfirio-Sousa A.L."/>
            <person name="Maurer-Alcala X.X."/>
            <person name="Katz L.A."/>
            <person name="Lahr D.J.G."/>
        </authorList>
    </citation>
    <scope>NUCLEOTIDE SEQUENCE</scope>
</reference>
<evidence type="ECO:0000256" key="1">
    <source>
        <dbReference type="PROSITE-ProRule" id="PRU00846"/>
    </source>
</evidence>
<dbReference type="AlphaFoldDB" id="A0A6B2L317"/>
<evidence type="ECO:0000259" key="3">
    <source>
        <dbReference type="PROSITE" id="PS51513"/>
    </source>
</evidence>
<name>A0A6B2L317_9EUKA</name>
<evidence type="ECO:0000256" key="2">
    <source>
        <dbReference type="SAM" id="MobiDB-lite"/>
    </source>
</evidence>
<dbReference type="PROSITE" id="PS51513">
    <property type="entry name" value="FFD"/>
    <property type="match status" value="1"/>
</dbReference>
<dbReference type="GO" id="GO:0003729">
    <property type="term" value="F:mRNA binding"/>
    <property type="evidence" value="ECO:0007669"/>
    <property type="project" value="TreeGrafter"/>
</dbReference>
<feature type="domain" description="FFD box profile" evidence="3">
    <location>
        <begin position="316"/>
        <end position="331"/>
    </location>
</feature>
<feature type="region of interest" description="Disordered" evidence="2">
    <location>
        <begin position="406"/>
        <end position="459"/>
    </location>
</feature>
<feature type="compositionally biased region" description="Pro residues" evidence="2">
    <location>
        <begin position="166"/>
        <end position="188"/>
    </location>
</feature>
<dbReference type="PANTHER" id="PTHR13586:SF0">
    <property type="entry name" value="TRAILER HITCH, ISOFORM H"/>
    <property type="match status" value="1"/>
</dbReference>
<feature type="region of interest" description="Disordered" evidence="2">
    <location>
        <begin position="86"/>
        <end position="278"/>
    </location>
</feature>
<dbReference type="PANTHER" id="PTHR13586">
    <property type="entry name" value="SCD6 PROTEIN-RELATED"/>
    <property type="match status" value="1"/>
</dbReference>
<dbReference type="SMART" id="SM01271">
    <property type="entry name" value="LSM14"/>
    <property type="match status" value="1"/>
</dbReference>
<feature type="compositionally biased region" description="Pro residues" evidence="2">
    <location>
        <begin position="95"/>
        <end position="107"/>
    </location>
</feature>
<dbReference type="GO" id="GO:0033962">
    <property type="term" value="P:P-body assembly"/>
    <property type="evidence" value="ECO:0007669"/>
    <property type="project" value="TreeGrafter"/>
</dbReference>
<feature type="compositionally biased region" description="Basic residues" evidence="2">
    <location>
        <begin position="212"/>
        <end position="221"/>
    </location>
</feature>
<protein>
    <recommendedName>
        <fullName evidence="3">FFD box profile domain-containing protein</fullName>
    </recommendedName>
</protein>
<dbReference type="SUPFAM" id="SSF50182">
    <property type="entry name" value="Sm-like ribonucleoproteins"/>
    <property type="match status" value="1"/>
</dbReference>
<dbReference type="Pfam" id="PF12701">
    <property type="entry name" value="LSM14"/>
    <property type="match status" value="1"/>
</dbReference>
<evidence type="ECO:0000313" key="4">
    <source>
        <dbReference type="EMBL" id="NDV31346.1"/>
    </source>
</evidence>